<gene>
    <name evidence="1" type="ORF">L227DRAFT_89140</name>
</gene>
<organism evidence="1 2">
    <name type="scientific">Lentinus tigrinus ALCF2SS1-6</name>
    <dbReference type="NCBI Taxonomy" id="1328759"/>
    <lineage>
        <taxon>Eukaryota</taxon>
        <taxon>Fungi</taxon>
        <taxon>Dikarya</taxon>
        <taxon>Basidiomycota</taxon>
        <taxon>Agaricomycotina</taxon>
        <taxon>Agaricomycetes</taxon>
        <taxon>Polyporales</taxon>
        <taxon>Polyporaceae</taxon>
        <taxon>Lentinus</taxon>
    </lineage>
</organism>
<name>A0A5C2SBK6_9APHY</name>
<evidence type="ECO:0000313" key="2">
    <source>
        <dbReference type="Proteomes" id="UP000313359"/>
    </source>
</evidence>
<dbReference type="Proteomes" id="UP000313359">
    <property type="component" value="Unassembled WGS sequence"/>
</dbReference>
<keyword evidence="2" id="KW-1185">Reference proteome</keyword>
<dbReference type="EMBL" id="ML122265">
    <property type="protein sequence ID" value="RPD60524.1"/>
    <property type="molecule type" value="Genomic_DNA"/>
</dbReference>
<accession>A0A5C2SBK6</accession>
<protein>
    <submittedName>
        <fullName evidence="1">Uncharacterized protein</fullName>
    </submittedName>
</protein>
<evidence type="ECO:0000313" key="1">
    <source>
        <dbReference type="EMBL" id="RPD60524.1"/>
    </source>
</evidence>
<proteinExistence type="predicted"/>
<dbReference type="AlphaFoldDB" id="A0A5C2SBK6"/>
<sequence length="81" mass="9204">MPYNGHWGLLPGKRALRRRPRLRTTFIMPVNRRLGHRKSAQCSAPRLMLNANSDIALVVVSFALVLARPMRVLFILTLTVP</sequence>
<reference evidence="1" key="1">
    <citation type="journal article" date="2018" name="Genome Biol. Evol.">
        <title>Genomics and development of Lentinus tigrinus, a white-rot wood-decaying mushroom with dimorphic fruiting bodies.</title>
        <authorList>
            <person name="Wu B."/>
            <person name="Xu Z."/>
            <person name="Knudson A."/>
            <person name="Carlson A."/>
            <person name="Chen N."/>
            <person name="Kovaka S."/>
            <person name="LaButti K."/>
            <person name="Lipzen A."/>
            <person name="Pennachio C."/>
            <person name="Riley R."/>
            <person name="Schakwitz W."/>
            <person name="Umezawa K."/>
            <person name="Ohm R.A."/>
            <person name="Grigoriev I.V."/>
            <person name="Nagy L.G."/>
            <person name="Gibbons J."/>
            <person name="Hibbett D."/>
        </authorList>
    </citation>
    <scope>NUCLEOTIDE SEQUENCE [LARGE SCALE GENOMIC DNA]</scope>
    <source>
        <strain evidence="1">ALCF2SS1-6</strain>
    </source>
</reference>